<dbReference type="InterPro" id="IPR023296">
    <property type="entry name" value="Glyco_hydro_beta-prop_sf"/>
</dbReference>
<dbReference type="EMBL" id="JARESE010000001">
    <property type="protein sequence ID" value="MDE8650467.1"/>
    <property type="molecule type" value="Genomic_DNA"/>
</dbReference>
<dbReference type="Gene3D" id="2.115.10.20">
    <property type="entry name" value="Glycosyl hydrolase domain, family 43"/>
    <property type="match status" value="1"/>
</dbReference>
<reference evidence="1 2" key="1">
    <citation type="submission" date="2023-03" db="EMBL/GenBank/DDBJ databases">
        <title>NovoSphingobium album sp. nov. isolated from polycyclic aromatic hydrocarbons- and heavy-metal polluted soil.</title>
        <authorList>
            <person name="Liu Z."/>
            <person name="Wang K."/>
        </authorList>
    </citation>
    <scope>NUCLEOTIDE SEQUENCE [LARGE SCALE GENOMIC DNA]</scope>
    <source>
        <strain evidence="1 2">H3SJ31-1</strain>
    </source>
</reference>
<name>A0ABT5WK91_9SPHN</name>
<organism evidence="1 2">
    <name type="scientific">Novosphingobium album</name>
    <name type="common">ex Liu et al. 2023</name>
    <dbReference type="NCBI Taxonomy" id="3031130"/>
    <lineage>
        <taxon>Bacteria</taxon>
        <taxon>Pseudomonadati</taxon>
        <taxon>Pseudomonadota</taxon>
        <taxon>Alphaproteobacteria</taxon>
        <taxon>Sphingomonadales</taxon>
        <taxon>Sphingomonadaceae</taxon>
        <taxon>Novosphingobium</taxon>
    </lineage>
</organism>
<evidence type="ECO:0000313" key="1">
    <source>
        <dbReference type="EMBL" id="MDE8650467.1"/>
    </source>
</evidence>
<proteinExistence type="predicted"/>
<protein>
    <recommendedName>
        <fullName evidence="3">Glycosidase</fullName>
    </recommendedName>
</protein>
<sequence length="350" mass="39425">MTGAAPHGLLPADLLVPDVWKSAEPTYVFNPCIVAVDARIFAFYRVVRADLGRRIAACVIDPLTRQPLPGSATPFSDAIGADSDWYADPRVYTIGGEILVYWNTGFANEGENDQFLIRVDCDRLAPAGKPIRIEIDGPRQKIEKNWILFEQGGSLFAIYSIAPHRVLKLRHWHEDRMIFADFATTYWNSHPISDRFGLPRGGAQPVQRGDKLYHFCHASLRRPTGSVYVAQCYEFEAEPPFAIRRFTLEPLQLPNPLGERFTLPKLNPKVRSVVYPAGNLPLDGDQVLLSYGLNDEACALAPVPFADLDRQLCPVSAVNGMRWRSEDRLIDLWERTSRRFPALGRVRPAR</sequence>
<dbReference type="Proteomes" id="UP001216253">
    <property type="component" value="Unassembled WGS sequence"/>
</dbReference>
<gene>
    <name evidence="1" type="ORF">PYV00_01885</name>
</gene>
<evidence type="ECO:0008006" key="3">
    <source>
        <dbReference type="Google" id="ProtNLM"/>
    </source>
</evidence>
<dbReference type="RefSeq" id="WP_275226547.1">
    <property type="nucleotide sequence ID" value="NZ_JARESE010000001.1"/>
</dbReference>
<accession>A0ABT5WK91</accession>
<comment type="caution">
    <text evidence="1">The sequence shown here is derived from an EMBL/GenBank/DDBJ whole genome shotgun (WGS) entry which is preliminary data.</text>
</comment>
<keyword evidence="2" id="KW-1185">Reference proteome</keyword>
<dbReference type="SUPFAM" id="SSF75005">
    <property type="entry name" value="Arabinanase/levansucrase/invertase"/>
    <property type="match status" value="1"/>
</dbReference>
<evidence type="ECO:0000313" key="2">
    <source>
        <dbReference type="Proteomes" id="UP001216253"/>
    </source>
</evidence>